<accession>A0A820L488</accession>
<dbReference type="EMBL" id="CAJOBE010048769">
    <property type="protein sequence ID" value="CAF4350312.1"/>
    <property type="molecule type" value="Genomic_DNA"/>
</dbReference>
<protein>
    <submittedName>
        <fullName evidence="2">Uncharacterized protein</fullName>
    </submittedName>
</protein>
<feature type="non-terminal residue" evidence="2">
    <location>
        <position position="1"/>
    </location>
</feature>
<dbReference type="Proteomes" id="UP000663874">
    <property type="component" value="Unassembled WGS sequence"/>
</dbReference>
<sequence length="91" mass="10710">QTTIRRCDSIKSTISLWDKLPEVNSVPIDIANDDDFLDEDDLTENDTEDEFETPNDVNDSPRPLHEHFQLSLNLENIQRNTSLWIFEEYDQ</sequence>
<organism evidence="2 3">
    <name type="scientific">Rotaria sordida</name>
    <dbReference type="NCBI Taxonomy" id="392033"/>
    <lineage>
        <taxon>Eukaryota</taxon>
        <taxon>Metazoa</taxon>
        <taxon>Spiralia</taxon>
        <taxon>Gnathifera</taxon>
        <taxon>Rotifera</taxon>
        <taxon>Eurotatoria</taxon>
        <taxon>Bdelloidea</taxon>
        <taxon>Philodinida</taxon>
        <taxon>Philodinidae</taxon>
        <taxon>Rotaria</taxon>
    </lineage>
</organism>
<name>A0A820L488_9BILA</name>
<evidence type="ECO:0000313" key="3">
    <source>
        <dbReference type="Proteomes" id="UP000663874"/>
    </source>
</evidence>
<gene>
    <name evidence="2" type="ORF">FNK824_LOCUS42311</name>
</gene>
<feature type="compositionally biased region" description="Acidic residues" evidence="1">
    <location>
        <begin position="36"/>
        <end position="53"/>
    </location>
</feature>
<reference evidence="2" key="1">
    <citation type="submission" date="2021-02" db="EMBL/GenBank/DDBJ databases">
        <authorList>
            <person name="Nowell W R."/>
        </authorList>
    </citation>
    <scope>NUCLEOTIDE SEQUENCE</scope>
</reference>
<comment type="caution">
    <text evidence="2">The sequence shown here is derived from an EMBL/GenBank/DDBJ whole genome shotgun (WGS) entry which is preliminary data.</text>
</comment>
<feature type="non-terminal residue" evidence="2">
    <location>
        <position position="91"/>
    </location>
</feature>
<proteinExistence type="predicted"/>
<evidence type="ECO:0000313" key="2">
    <source>
        <dbReference type="EMBL" id="CAF4350312.1"/>
    </source>
</evidence>
<feature type="region of interest" description="Disordered" evidence="1">
    <location>
        <begin position="36"/>
        <end position="62"/>
    </location>
</feature>
<evidence type="ECO:0000256" key="1">
    <source>
        <dbReference type="SAM" id="MobiDB-lite"/>
    </source>
</evidence>
<dbReference type="AlphaFoldDB" id="A0A820L488"/>